<keyword evidence="11" id="KW-1278">Translocase</keyword>
<keyword evidence="16 18" id="KW-0472">Membrane</keyword>
<dbReference type="PROSITE" id="PS50999">
    <property type="entry name" value="COX2_TM"/>
    <property type="match status" value="1"/>
</dbReference>
<dbReference type="PANTHER" id="PTHR22888">
    <property type="entry name" value="CYTOCHROME C OXIDASE, SUBUNIT II"/>
    <property type="match status" value="1"/>
</dbReference>
<dbReference type="SUPFAM" id="SSF49503">
    <property type="entry name" value="Cupredoxins"/>
    <property type="match status" value="1"/>
</dbReference>
<gene>
    <name evidence="22" type="primary">cox2</name>
</gene>
<dbReference type="GO" id="GO:0005743">
    <property type="term" value="C:mitochondrial inner membrane"/>
    <property type="evidence" value="ECO:0007669"/>
    <property type="project" value="UniProtKB-SubCell"/>
</dbReference>
<evidence type="ECO:0000256" key="14">
    <source>
        <dbReference type="ARBA" id="ARBA00023008"/>
    </source>
</evidence>
<keyword evidence="14 18" id="KW-0186">Copper</keyword>
<dbReference type="PROSITE" id="PS50857">
    <property type="entry name" value="COX2_CUA"/>
    <property type="match status" value="1"/>
</dbReference>
<evidence type="ECO:0000256" key="15">
    <source>
        <dbReference type="ARBA" id="ARBA00023128"/>
    </source>
</evidence>
<feature type="domain" description="Cytochrome oxidase subunit II copper A binding" evidence="20">
    <location>
        <begin position="92"/>
        <end position="231"/>
    </location>
</feature>
<comment type="subcellular location">
    <subcellularLocation>
        <location evidence="1 18">Mitochondrion inner membrane</location>
        <topology evidence="1 18">Multi-pass membrane protein</topology>
    </subcellularLocation>
</comment>
<geneLocation type="mitochondrion" evidence="22"/>
<evidence type="ECO:0000256" key="2">
    <source>
        <dbReference type="ARBA" id="ARBA00007866"/>
    </source>
</evidence>
<feature type="transmembrane region" description="Helical" evidence="19">
    <location>
        <begin position="67"/>
        <end position="86"/>
    </location>
</feature>
<evidence type="ECO:0000256" key="8">
    <source>
        <dbReference type="ARBA" id="ARBA00022723"/>
    </source>
</evidence>
<evidence type="ECO:0000256" key="16">
    <source>
        <dbReference type="ARBA" id="ARBA00023136"/>
    </source>
</evidence>
<dbReference type="RefSeq" id="YP_010610453.1">
    <property type="nucleotide sequence ID" value="NC_069977.1"/>
</dbReference>
<evidence type="ECO:0000256" key="13">
    <source>
        <dbReference type="ARBA" id="ARBA00022989"/>
    </source>
</evidence>
<organism evidence="22">
    <name type="scientific">Opimothrips tubulatus</name>
    <dbReference type="NCBI Taxonomy" id="2724111"/>
    <lineage>
        <taxon>Eukaryota</taxon>
        <taxon>Metazoa</taxon>
        <taxon>Ecdysozoa</taxon>
        <taxon>Arthropoda</taxon>
        <taxon>Hexapoda</taxon>
        <taxon>Insecta</taxon>
        <taxon>Pterygota</taxon>
        <taxon>Neoptera</taxon>
        <taxon>Paraneoptera</taxon>
        <taxon>Thysanoptera</taxon>
        <taxon>Terebrantia</taxon>
        <taxon>Thripoidea</taxon>
        <taxon>Thripidae</taxon>
        <taxon>Opimothrips</taxon>
    </lineage>
</organism>
<evidence type="ECO:0000256" key="12">
    <source>
        <dbReference type="ARBA" id="ARBA00022982"/>
    </source>
</evidence>
<evidence type="ECO:0000256" key="9">
    <source>
        <dbReference type="ARBA" id="ARBA00022792"/>
    </source>
</evidence>
<accession>A0A9E9ESB5</accession>
<comment type="cofactor">
    <cofactor evidence="18">
        <name>Cu cation</name>
        <dbReference type="ChEBI" id="CHEBI:23378"/>
    </cofactor>
    <text evidence="18">Binds a copper A center.</text>
</comment>
<keyword evidence="15 18" id="KW-0496">Mitochondrion</keyword>
<keyword evidence="10" id="KW-0460">Magnesium</keyword>
<dbReference type="InterPro" id="IPR002429">
    <property type="entry name" value="CcO_II-like_C"/>
</dbReference>
<keyword evidence="8 18" id="KW-0479">Metal-binding</keyword>
<comment type="catalytic activity">
    <reaction evidence="17">
        <text>4 Fe(II)-[cytochrome c] + O2 + 8 H(+)(in) = 4 Fe(III)-[cytochrome c] + 2 H2O + 4 H(+)(out)</text>
        <dbReference type="Rhea" id="RHEA:11436"/>
        <dbReference type="Rhea" id="RHEA-COMP:10350"/>
        <dbReference type="Rhea" id="RHEA-COMP:14399"/>
        <dbReference type="ChEBI" id="CHEBI:15377"/>
        <dbReference type="ChEBI" id="CHEBI:15378"/>
        <dbReference type="ChEBI" id="CHEBI:15379"/>
        <dbReference type="ChEBI" id="CHEBI:29033"/>
        <dbReference type="ChEBI" id="CHEBI:29034"/>
        <dbReference type="EC" id="7.1.1.9"/>
    </reaction>
    <physiologicalReaction direction="left-to-right" evidence="17">
        <dbReference type="Rhea" id="RHEA:11437"/>
    </physiologicalReaction>
</comment>
<dbReference type="GO" id="GO:0042773">
    <property type="term" value="P:ATP synthesis coupled electron transport"/>
    <property type="evidence" value="ECO:0007669"/>
    <property type="project" value="TreeGrafter"/>
</dbReference>
<keyword evidence="6 18" id="KW-0679">Respiratory chain</keyword>
<dbReference type="InterPro" id="IPR045187">
    <property type="entry name" value="CcO_II"/>
</dbReference>
<feature type="transmembrane region" description="Helical" evidence="19">
    <location>
        <begin position="26"/>
        <end position="47"/>
    </location>
</feature>
<keyword evidence="9 18" id="KW-0999">Mitochondrion inner membrane</keyword>
<evidence type="ECO:0000256" key="1">
    <source>
        <dbReference type="ARBA" id="ARBA00004448"/>
    </source>
</evidence>
<dbReference type="Gene3D" id="1.10.287.90">
    <property type="match status" value="1"/>
</dbReference>
<dbReference type="InterPro" id="IPR008972">
    <property type="entry name" value="Cupredoxin"/>
</dbReference>
<dbReference type="GO" id="GO:0004129">
    <property type="term" value="F:cytochrome-c oxidase activity"/>
    <property type="evidence" value="ECO:0007669"/>
    <property type="project" value="UniProtKB-EC"/>
</dbReference>
<dbReference type="PROSITE" id="PS00078">
    <property type="entry name" value="COX2"/>
    <property type="match status" value="1"/>
</dbReference>
<sequence>MKKYFWPIFDDMPSLTIMAMEDFHDYTMVILTMILMFLTIFILKVIFSPFKNLYLVEGQSLEFFWTILPMFILIFIAYPSLFYLYFSELSFNPSLTLKIFGAQWYWIYELSDFSEMNFNSYMMNDDNLFELKSKNNLGWRLLECDTRVTLPFETEIRLLVSSQDVIHSFSIPSLSLKVDAIPGRLNWVSIFVKRPGTYYGQCSEICGVGHAFMPISLDFINKKDFIEILNKFN</sequence>
<keyword evidence="13 19" id="KW-1133">Transmembrane helix</keyword>
<protein>
    <recommendedName>
        <fullName evidence="4 18">Cytochrome c oxidase subunit 2</fullName>
    </recommendedName>
</protein>
<evidence type="ECO:0000256" key="17">
    <source>
        <dbReference type="ARBA" id="ARBA00049512"/>
    </source>
</evidence>
<dbReference type="GO" id="GO:0005507">
    <property type="term" value="F:copper ion binding"/>
    <property type="evidence" value="ECO:0007669"/>
    <property type="project" value="InterPro"/>
</dbReference>
<reference evidence="22" key="1">
    <citation type="submission" date="2019-12" db="EMBL/GenBank/DDBJ databases">
        <title>Opimothrips tubulatus.</title>
        <authorList>
            <person name="Xie Y."/>
            <person name="Zhang H."/>
        </authorList>
    </citation>
    <scope>NUCLEOTIDE SEQUENCE</scope>
</reference>
<keyword evidence="12 18" id="KW-0249">Electron transport</keyword>
<evidence type="ECO:0000256" key="10">
    <source>
        <dbReference type="ARBA" id="ARBA00022842"/>
    </source>
</evidence>
<evidence type="ECO:0000313" key="22">
    <source>
        <dbReference type="EMBL" id="WAO28720.1"/>
    </source>
</evidence>
<keyword evidence="7 18" id="KW-0812">Transmembrane</keyword>
<dbReference type="Pfam" id="PF02790">
    <property type="entry name" value="COX2_TM"/>
    <property type="match status" value="1"/>
</dbReference>
<evidence type="ECO:0000259" key="20">
    <source>
        <dbReference type="PROSITE" id="PS50857"/>
    </source>
</evidence>
<comment type="similarity">
    <text evidence="2 18">Belongs to the cytochrome c oxidase subunit 2 family.</text>
</comment>
<comment type="function">
    <text evidence="18">Component of the cytochrome c oxidase, the last enzyme in the mitochondrial electron transport chain which drives oxidative phosphorylation. The respiratory chain contains 3 multisubunit complexes succinate dehydrogenase (complex II, CII), ubiquinol-cytochrome c oxidoreductase (cytochrome b-c1 complex, complex III, CIII) and cytochrome c oxidase (complex IV, CIV), that cooperate to transfer electrons derived from NADH and succinate to molecular oxygen, creating an electrochemical gradient over the inner membrane that drives transmembrane transport and the ATP synthase. Cytochrome c oxidase is the component of the respiratory chain that catalyzes the reduction of oxygen to water. Electrons originating from reduced cytochrome c in the intermembrane space (IMS) are transferred via the dinuclear copper A center (CU(A)) of subunit 2 and heme A of subunit 1 to the active site in subunit 1, a binuclear center (BNC) formed by heme A3 and copper B (CU(B)). The BNC reduces molecular oxygen to 2 water molecules using 4 electrons from cytochrome c in the IMS and 4 protons from the mitochondrial matrix.</text>
</comment>
<feature type="domain" description="Cytochrome oxidase subunit II transmembrane region profile" evidence="21">
    <location>
        <begin position="1"/>
        <end position="91"/>
    </location>
</feature>
<dbReference type="AlphaFoldDB" id="A0A9E9ESB5"/>
<name>A0A9E9ESB5_9NEOP</name>
<evidence type="ECO:0000256" key="4">
    <source>
        <dbReference type="ARBA" id="ARBA00015946"/>
    </source>
</evidence>
<comment type="subunit">
    <text evidence="3">Component of the cytochrome c oxidase (complex IV, CIV), a multisubunit enzyme composed of a catalytic core of 3 subunits and several supernumerary subunits. The complex exists as a monomer or a dimer and forms supercomplexes (SCs) in the inner mitochondrial membrane with ubiquinol-cytochrome c oxidoreductase (cytochrome b-c1 complex, complex III, CIII).</text>
</comment>
<proteinExistence type="inferred from homology"/>
<evidence type="ECO:0000256" key="18">
    <source>
        <dbReference type="RuleBase" id="RU000457"/>
    </source>
</evidence>
<evidence type="ECO:0000259" key="21">
    <source>
        <dbReference type="PROSITE" id="PS50999"/>
    </source>
</evidence>
<evidence type="ECO:0000256" key="7">
    <source>
        <dbReference type="ARBA" id="ARBA00022692"/>
    </source>
</evidence>
<dbReference type="Gene3D" id="2.60.40.420">
    <property type="entry name" value="Cupredoxins - blue copper proteins"/>
    <property type="match status" value="1"/>
</dbReference>
<keyword evidence="5 18" id="KW-0813">Transport</keyword>
<evidence type="ECO:0000256" key="5">
    <source>
        <dbReference type="ARBA" id="ARBA00022448"/>
    </source>
</evidence>
<evidence type="ECO:0000256" key="3">
    <source>
        <dbReference type="ARBA" id="ARBA00011164"/>
    </source>
</evidence>
<dbReference type="GeneID" id="77615920"/>
<dbReference type="InterPro" id="IPR001505">
    <property type="entry name" value="Copper_CuA"/>
</dbReference>
<dbReference type="Pfam" id="PF00116">
    <property type="entry name" value="COX2"/>
    <property type="match status" value="1"/>
</dbReference>
<dbReference type="InterPro" id="IPR036257">
    <property type="entry name" value="Cyt_c_oxidase_su2_TM_sf"/>
</dbReference>
<dbReference type="PRINTS" id="PR01166">
    <property type="entry name" value="CYCOXIDASEII"/>
</dbReference>
<evidence type="ECO:0000256" key="6">
    <source>
        <dbReference type="ARBA" id="ARBA00022660"/>
    </source>
</evidence>
<evidence type="ECO:0000256" key="19">
    <source>
        <dbReference type="SAM" id="Phobius"/>
    </source>
</evidence>
<dbReference type="PANTHER" id="PTHR22888:SF9">
    <property type="entry name" value="CYTOCHROME C OXIDASE SUBUNIT 2"/>
    <property type="match status" value="1"/>
</dbReference>
<evidence type="ECO:0000256" key="11">
    <source>
        <dbReference type="ARBA" id="ARBA00022967"/>
    </source>
</evidence>
<dbReference type="SUPFAM" id="SSF81464">
    <property type="entry name" value="Cytochrome c oxidase subunit II-like, transmembrane region"/>
    <property type="match status" value="1"/>
</dbReference>
<dbReference type="InterPro" id="IPR011759">
    <property type="entry name" value="Cyt_c_oxidase_su2_TM_dom"/>
</dbReference>
<dbReference type="EMBL" id="MN787503">
    <property type="protein sequence ID" value="WAO28720.1"/>
    <property type="molecule type" value="Genomic_DNA"/>
</dbReference>